<dbReference type="Pfam" id="PF01734">
    <property type="entry name" value="Patatin"/>
    <property type="match status" value="1"/>
</dbReference>
<keyword evidence="5" id="KW-1185">Reference proteome</keyword>
<feature type="transmembrane region" description="Helical" evidence="2">
    <location>
        <begin position="288"/>
        <end position="306"/>
    </location>
</feature>
<feature type="transmembrane region" description="Helical" evidence="2">
    <location>
        <begin position="139"/>
        <end position="162"/>
    </location>
</feature>
<dbReference type="Proteomes" id="UP000192276">
    <property type="component" value="Unassembled WGS sequence"/>
</dbReference>
<evidence type="ECO:0000256" key="2">
    <source>
        <dbReference type="SAM" id="Phobius"/>
    </source>
</evidence>
<dbReference type="SUPFAM" id="SSF52151">
    <property type="entry name" value="FabD/lysophospholipase-like"/>
    <property type="match status" value="1"/>
</dbReference>
<feature type="transmembrane region" description="Helical" evidence="2">
    <location>
        <begin position="109"/>
        <end position="127"/>
    </location>
</feature>
<dbReference type="Gene3D" id="3.40.1090.10">
    <property type="entry name" value="Cytosolic phospholipase A2 catalytic domain"/>
    <property type="match status" value="1"/>
</dbReference>
<reference evidence="5" key="1">
    <citation type="submission" date="2016-04" db="EMBL/GenBank/DDBJ databases">
        <authorList>
            <person name="Chen L."/>
            <person name="Zhuang W."/>
            <person name="Wang G."/>
        </authorList>
    </citation>
    <scope>NUCLEOTIDE SEQUENCE [LARGE SCALE GENOMIC DNA]</scope>
    <source>
        <strain evidence="5">208</strain>
    </source>
</reference>
<keyword evidence="2" id="KW-1133">Transmembrane helix</keyword>
<evidence type="ECO:0000256" key="1">
    <source>
        <dbReference type="ARBA" id="ARBA00023098"/>
    </source>
</evidence>
<organism evidence="4 5">
    <name type="scientific">Niastella populi</name>
    <dbReference type="NCBI Taxonomy" id="550983"/>
    <lineage>
        <taxon>Bacteria</taxon>
        <taxon>Pseudomonadati</taxon>
        <taxon>Bacteroidota</taxon>
        <taxon>Chitinophagia</taxon>
        <taxon>Chitinophagales</taxon>
        <taxon>Chitinophagaceae</taxon>
        <taxon>Niastella</taxon>
    </lineage>
</organism>
<dbReference type="RefSeq" id="WP_081160285.1">
    <property type="nucleotide sequence ID" value="NZ_LWBP01000002.1"/>
</dbReference>
<dbReference type="AlphaFoldDB" id="A0A1V9GBH7"/>
<evidence type="ECO:0000259" key="3">
    <source>
        <dbReference type="Pfam" id="PF01734"/>
    </source>
</evidence>
<keyword evidence="2" id="KW-0472">Membrane</keyword>
<feature type="transmembrane region" description="Helical" evidence="2">
    <location>
        <begin position="64"/>
        <end position="88"/>
    </location>
</feature>
<keyword evidence="1" id="KW-0443">Lipid metabolism</keyword>
<name>A0A1V9GBH7_9BACT</name>
<dbReference type="GO" id="GO:0006629">
    <property type="term" value="P:lipid metabolic process"/>
    <property type="evidence" value="ECO:0007669"/>
    <property type="project" value="UniProtKB-KW"/>
</dbReference>
<feature type="transmembrane region" description="Helical" evidence="2">
    <location>
        <begin position="234"/>
        <end position="252"/>
    </location>
</feature>
<dbReference type="STRING" id="550983.A4R26_11090"/>
<comment type="caution">
    <text evidence="4">The sequence shown here is derived from an EMBL/GenBank/DDBJ whole genome shotgun (WGS) entry which is preliminary data.</text>
</comment>
<evidence type="ECO:0000313" key="4">
    <source>
        <dbReference type="EMBL" id="OQP68031.1"/>
    </source>
</evidence>
<dbReference type="InterPro" id="IPR002641">
    <property type="entry name" value="PNPLA_dom"/>
</dbReference>
<dbReference type="EMBL" id="LWBP01000002">
    <property type="protein sequence ID" value="OQP68031.1"/>
    <property type="molecule type" value="Genomic_DNA"/>
</dbReference>
<feature type="transmembrane region" description="Helical" evidence="2">
    <location>
        <begin position="258"/>
        <end position="281"/>
    </location>
</feature>
<gene>
    <name evidence="4" type="ORF">A4R26_11090</name>
</gene>
<accession>A0A1V9GBH7</accession>
<keyword evidence="2" id="KW-0812">Transmembrane</keyword>
<protein>
    <recommendedName>
        <fullName evidence="3">PNPLA domain-containing protein</fullName>
    </recommendedName>
</protein>
<dbReference type="OrthoDB" id="1488930at2"/>
<dbReference type="InterPro" id="IPR016035">
    <property type="entry name" value="Acyl_Trfase/lysoPLipase"/>
</dbReference>
<feature type="domain" description="PNPLA" evidence="3">
    <location>
        <begin position="374"/>
        <end position="611"/>
    </location>
</feature>
<evidence type="ECO:0000313" key="5">
    <source>
        <dbReference type="Proteomes" id="UP000192276"/>
    </source>
</evidence>
<sequence>MKLFWKGLYHSFPVQLLMLHFKKFQVLLIFWFVLFSTVNGTFMKTFGADSLYLAPEYLGNVSILASLFVGMAIGVFIMSWNITTFILFSRHFRFLATTSNPFLKYCINNGGIPAIFLVFYFIKAVAFERNKELMTYGEITLLVLGFLSGLILIIMFSLFYFFRADKNIIRRLTPVISNPQLFKAQFKKDETRLNQSRLIKVEWYLNAMFRLKKVRDVSHYSREFIETIFSRHHFAAVVSIFIAFIGLILLGFCLDNPLFQLPAAAGITLFFAILIAVSGAFSYFLQSWSIPFVIVLFLLTNVLYRYEIIDPSNKAYGLNYKNKDQRPLYTSESLLSLCTPEKIRNDKQHMISILENWKKKQTSEKPLMFVITTSGGGNRSATFTMNVLQRLDSLTHGELMNKTVLITGASGGMLGASYFRELSRARAAGQKIDLQDKTWQNDIANDLLNPLFTSFVARDLAAPAQRFKVGPYEYIKDRGYAFEQKLNSNTRGMLNKQLKDWYDDEKNARIPLMLFNSVVTRDGRKMIISTQPMSFLMRPAYDTNHVLDADPDAVDYQALFSKQDPLNLRMLTALRMNATFPYVLPNVWLPSDPVIDVMDAGIRDNYGQETALRFIQVFQQWIRDNTSGVVLIHIRDRKTGGWEHPYESTSITEIATKPMLLLEYNWFKMQEYSQNDLMGLARSMMGNYFYSFCFQYVPEKSDARAALNFHLTKSEKKDIAGALGSAGNQQTFTQFTRLISKPHPLTIR</sequence>
<proteinExistence type="predicted"/>